<reference evidence="2" key="1">
    <citation type="journal article" date="2019" name="Int. J. Syst. Evol. Microbiol.">
        <title>The Global Catalogue of Microorganisms (GCM) 10K type strain sequencing project: providing services to taxonomists for standard genome sequencing and annotation.</title>
        <authorList>
            <consortium name="The Broad Institute Genomics Platform"/>
            <consortium name="The Broad Institute Genome Sequencing Center for Infectious Disease"/>
            <person name="Wu L."/>
            <person name="Ma J."/>
        </authorList>
    </citation>
    <scope>NUCLEOTIDE SEQUENCE [LARGE SCALE GENOMIC DNA]</scope>
    <source>
        <strain evidence="2">KCTC 52274</strain>
    </source>
</reference>
<organism evidence="1 2">
    <name type="scientific">Aquimarina rubra</name>
    <dbReference type="NCBI Taxonomy" id="1920033"/>
    <lineage>
        <taxon>Bacteria</taxon>
        <taxon>Pseudomonadati</taxon>
        <taxon>Bacteroidota</taxon>
        <taxon>Flavobacteriia</taxon>
        <taxon>Flavobacteriales</taxon>
        <taxon>Flavobacteriaceae</taxon>
        <taxon>Aquimarina</taxon>
    </lineage>
</organism>
<name>A0ABW5LCS3_9FLAO</name>
<evidence type="ECO:0008006" key="3">
    <source>
        <dbReference type="Google" id="ProtNLM"/>
    </source>
</evidence>
<evidence type="ECO:0000313" key="2">
    <source>
        <dbReference type="Proteomes" id="UP001597319"/>
    </source>
</evidence>
<gene>
    <name evidence="1" type="ORF">ACFSR1_06800</name>
</gene>
<comment type="caution">
    <text evidence="1">The sequence shown here is derived from an EMBL/GenBank/DDBJ whole genome shotgun (WGS) entry which is preliminary data.</text>
</comment>
<proteinExistence type="predicted"/>
<keyword evidence="2" id="KW-1185">Reference proteome</keyword>
<dbReference type="RefSeq" id="WP_378290912.1">
    <property type="nucleotide sequence ID" value="NZ_JBHULE010000008.1"/>
</dbReference>
<accession>A0ABW5LCS3</accession>
<dbReference type="Pfam" id="PF12869">
    <property type="entry name" value="tRNA_anti-like"/>
    <property type="match status" value="1"/>
</dbReference>
<dbReference type="InterPro" id="IPR024422">
    <property type="entry name" value="Protein_unknown_function_OB"/>
</dbReference>
<protein>
    <recommendedName>
        <fullName evidence="3">tRNA_anti-like</fullName>
    </recommendedName>
</protein>
<sequence>MKKKSVIIFFLFCLLFIGSVFVYFKFYNETLIDIDKVSTEIKISSERLTASFITNEKNADLIYKGKIIEVEGVIKEVSFLNNRNTVILYGNNKYSGVLCDLQSNQTMEIKNLTKGDKVVLKGVCKGFLKDAILLNCMLINQQSNE</sequence>
<dbReference type="Proteomes" id="UP001597319">
    <property type="component" value="Unassembled WGS sequence"/>
</dbReference>
<dbReference type="EMBL" id="JBHULE010000008">
    <property type="protein sequence ID" value="MFD2562375.1"/>
    <property type="molecule type" value="Genomic_DNA"/>
</dbReference>
<evidence type="ECO:0000313" key="1">
    <source>
        <dbReference type="EMBL" id="MFD2562375.1"/>
    </source>
</evidence>